<name>A0A2P2PDQ4_RHIMU</name>
<dbReference type="AlphaFoldDB" id="A0A2P2PDQ4"/>
<organism evidence="2">
    <name type="scientific">Rhizophora mucronata</name>
    <name type="common">Asiatic mangrove</name>
    <dbReference type="NCBI Taxonomy" id="61149"/>
    <lineage>
        <taxon>Eukaryota</taxon>
        <taxon>Viridiplantae</taxon>
        <taxon>Streptophyta</taxon>
        <taxon>Embryophyta</taxon>
        <taxon>Tracheophyta</taxon>
        <taxon>Spermatophyta</taxon>
        <taxon>Magnoliopsida</taxon>
        <taxon>eudicotyledons</taxon>
        <taxon>Gunneridae</taxon>
        <taxon>Pentapetalae</taxon>
        <taxon>rosids</taxon>
        <taxon>fabids</taxon>
        <taxon>Malpighiales</taxon>
        <taxon>Rhizophoraceae</taxon>
        <taxon>Rhizophora</taxon>
    </lineage>
</organism>
<sequence length="27" mass="3196">MGENIFQKQKVKHKSISIRRQGRQAKV</sequence>
<feature type="compositionally biased region" description="Basic residues" evidence="1">
    <location>
        <begin position="9"/>
        <end position="27"/>
    </location>
</feature>
<proteinExistence type="predicted"/>
<feature type="region of interest" description="Disordered" evidence="1">
    <location>
        <begin position="1"/>
        <end position="27"/>
    </location>
</feature>
<accession>A0A2P2PDQ4</accession>
<reference evidence="2" key="1">
    <citation type="submission" date="2018-02" db="EMBL/GenBank/DDBJ databases">
        <title>Rhizophora mucronata_Transcriptome.</title>
        <authorList>
            <person name="Meera S.P."/>
            <person name="Sreeshan A."/>
            <person name="Augustine A."/>
        </authorList>
    </citation>
    <scope>NUCLEOTIDE SEQUENCE</scope>
    <source>
        <tissue evidence="2">Leaf</tissue>
    </source>
</reference>
<dbReference type="EMBL" id="GGEC01072383">
    <property type="protein sequence ID" value="MBX52867.1"/>
    <property type="molecule type" value="Transcribed_RNA"/>
</dbReference>
<evidence type="ECO:0000256" key="1">
    <source>
        <dbReference type="SAM" id="MobiDB-lite"/>
    </source>
</evidence>
<protein>
    <submittedName>
        <fullName evidence="2">Uncharacterized protein</fullName>
    </submittedName>
</protein>
<evidence type="ECO:0000313" key="2">
    <source>
        <dbReference type="EMBL" id="MBX52867.1"/>
    </source>
</evidence>